<dbReference type="Proteomes" id="UP000034543">
    <property type="component" value="Unassembled WGS sequence"/>
</dbReference>
<dbReference type="STRING" id="1618436.UV59_C0019G0033"/>
<keyword evidence="7" id="KW-0472">Membrane</keyword>
<comment type="similarity">
    <text evidence="1">Belongs to the FtsK/SpoIIIE/SftA family.</text>
</comment>
<feature type="transmembrane region" description="Helical" evidence="7">
    <location>
        <begin position="16"/>
        <end position="37"/>
    </location>
</feature>
<comment type="caution">
    <text evidence="9">The sequence shown here is derived from an EMBL/GenBank/DDBJ whole genome shotgun (WGS) entry which is preliminary data.</text>
</comment>
<sequence length="724" mass="78488">MNKHNRRRKYKLKSNTLYTLLAILFFGMAGLTIISFGQQGELLTRLYEYLYELVGAGIYLIPINCIAIGFLIVRSKTFLSKPNLSIGMALSSVSLVTISRSGTVGQRFWLQLSELLSSPGAALVLIGGLVIGIVIFFNTSLDQLINGLGAFLTVLANAIKSPSSPLEKKKELTKKQDFEEKKKGLFGLDKFSLKVRGGNEETRPTAPQSFIKQPPKPQGTLSSEMVMNQPRSPGVANIWEYPPVSLLQAAPSGKADRGNLKENAGIIERTLESFGIAARVVEVNLGPAVTQYALKIALGTKLSKITSLANDLALALAAPTGQIRIEAPIPGRSLVGIEIPNRSLEFVTLKQMLQSDTMRENKTKLTVALGLDVSGSPLVVNIARMPHVLIAGTTGSGKSVLINAWICSLLYRATPDEVKLIMVDPKRVELVGYNGIPHLLTPVIVETDKILSALKWAMQEMDRRYKQFAEVGVRNIDSFNEVSGFQALPYIVIFVDELADLMAYAPVEVEDAICRLAQMARATGIHLVIATQRPSVDVITGLIKANVPSRIAFNVSSMIDSRVIIDTPGAEKLLGRGDMLYIPPDQAKPSRVQGTFVSELEVQKLVGFLKSKNAPVEYTEEVTSMPVSAWKKGAGGTAGADGTDELFQDAVRTVCQHDRASASLLQRRLSIGYARAARILDQLEAAGIVGPGEGSKPRDVLIKNADEYFQQTQGSASTTPTATE</sequence>
<proteinExistence type="inferred from homology"/>
<dbReference type="SUPFAM" id="SSF52540">
    <property type="entry name" value="P-loop containing nucleoside triphosphate hydrolases"/>
    <property type="match status" value="1"/>
</dbReference>
<evidence type="ECO:0000313" key="9">
    <source>
        <dbReference type="EMBL" id="KKS84458.1"/>
    </source>
</evidence>
<dbReference type="SUPFAM" id="SSF46785">
    <property type="entry name" value="Winged helix' DNA-binding domain"/>
    <property type="match status" value="1"/>
</dbReference>
<dbReference type="InterPro" id="IPR050206">
    <property type="entry name" value="FtsK/SpoIIIE/SftA"/>
</dbReference>
<keyword evidence="9" id="KW-0132">Cell division</keyword>
<dbReference type="Pfam" id="PF09397">
    <property type="entry name" value="FtsK_gamma"/>
    <property type="match status" value="1"/>
</dbReference>
<feature type="domain" description="FtsK" evidence="8">
    <location>
        <begin position="375"/>
        <end position="562"/>
    </location>
</feature>
<dbReference type="GO" id="GO:0003677">
    <property type="term" value="F:DNA binding"/>
    <property type="evidence" value="ECO:0007669"/>
    <property type="project" value="UniProtKB-KW"/>
</dbReference>
<reference evidence="9 10" key="1">
    <citation type="journal article" date="2015" name="Nature">
        <title>rRNA introns, odd ribosomes, and small enigmatic genomes across a large radiation of phyla.</title>
        <authorList>
            <person name="Brown C.T."/>
            <person name="Hug L.A."/>
            <person name="Thomas B.C."/>
            <person name="Sharon I."/>
            <person name="Castelle C.J."/>
            <person name="Singh A."/>
            <person name="Wilkins M.J."/>
            <person name="Williams K.H."/>
            <person name="Banfield J.F."/>
        </authorList>
    </citation>
    <scope>NUCLEOTIDE SEQUENCE [LARGE SCALE GENOMIC DNA]</scope>
</reference>
<evidence type="ECO:0000256" key="3">
    <source>
        <dbReference type="ARBA" id="ARBA00022840"/>
    </source>
</evidence>
<dbReference type="GO" id="GO:0051301">
    <property type="term" value="P:cell division"/>
    <property type="evidence" value="ECO:0007669"/>
    <property type="project" value="UniProtKB-KW"/>
</dbReference>
<dbReference type="InterPro" id="IPR003593">
    <property type="entry name" value="AAA+_ATPase"/>
</dbReference>
<dbReference type="InterPro" id="IPR002543">
    <property type="entry name" value="FtsK_dom"/>
</dbReference>
<dbReference type="EMBL" id="LCFB01000019">
    <property type="protein sequence ID" value="KKS84458.1"/>
    <property type="molecule type" value="Genomic_DNA"/>
</dbReference>
<dbReference type="Pfam" id="PF17854">
    <property type="entry name" value="FtsK_alpha"/>
    <property type="match status" value="1"/>
</dbReference>
<accession>A0A0G1FC65</accession>
<dbReference type="PATRIC" id="fig|1618436.3.peg.982"/>
<dbReference type="Gene3D" id="3.40.50.300">
    <property type="entry name" value="P-loop containing nucleotide triphosphate hydrolases"/>
    <property type="match status" value="1"/>
</dbReference>
<dbReference type="InterPro" id="IPR041027">
    <property type="entry name" value="FtsK_alpha"/>
</dbReference>
<dbReference type="Gene3D" id="3.30.980.40">
    <property type="match status" value="1"/>
</dbReference>
<evidence type="ECO:0000256" key="2">
    <source>
        <dbReference type="ARBA" id="ARBA00022741"/>
    </source>
</evidence>
<dbReference type="Gene3D" id="1.10.10.10">
    <property type="entry name" value="Winged helix-like DNA-binding domain superfamily/Winged helix DNA-binding domain"/>
    <property type="match status" value="1"/>
</dbReference>
<keyword evidence="4" id="KW-0238">DNA-binding</keyword>
<evidence type="ECO:0000256" key="5">
    <source>
        <dbReference type="PROSITE-ProRule" id="PRU00289"/>
    </source>
</evidence>
<dbReference type="GO" id="GO:0005524">
    <property type="term" value="F:ATP binding"/>
    <property type="evidence" value="ECO:0007669"/>
    <property type="project" value="UniProtKB-UniRule"/>
</dbReference>
<evidence type="ECO:0000256" key="1">
    <source>
        <dbReference type="ARBA" id="ARBA00006474"/>
    </source>
</evidence>
<evidence type="ECO:0000313" key="10">
    <source>
        <dbReference type="Proteomes" id="UP000034543"/>
    </source>
</evidence>
<dbReference type="SMART" id="SM00843">
    <property type="entry name" value="Ftsk_gamma"/>
    <property type="match status" value="1"/>
</dbReference>
<dbReference type="InterPro" id="IPR027417">
    <property type="entry name" value="P-loop_NTPase"/>
</dbReference>
<evidence type="ECO:0000256" key="7">
    <source>
        <dbReference type="SAM" id="Phobius"/>
    </source>
</evidence>
<evidence type="ECO:0000259" key="8">
    <source>
        <dbReference type="PROSITE" id="PS50901"/>
    </source>
</evidence>
<keyword evidence="7" id="KW-1133">Transmembrane helix</keyword>
<feature type="transmembrane region" description="Helical" evidence="7">
    <location>
        <begin position="115"/>
        <end position="137"/>
    </location>
</feature>
<dbReference type="InterPro" id="IPR018541">
    <property type="entry name" value="Ftsk_gamma"/>
</dbReference>
<organism evidence="9 10">
    <name type="scientific">Candidatus Gottesmanbacteria bacterium GW2011_GWA1_43_11</name>
    <dbReference type="NCBI Taxonomy" id="1618436"/>
    <lineage>
        <taxon>Bacteria</taxon>
        <taxon>Candidatus Gottesmaniibacteriota</taxon>
    </lineage>
</organism>
<gene>
    <name evidence="9" type="ORF">UV59_C0019G0033</name>
</gene>
<dbReference type="InterPro" id="IPR036388">
    <property type="entry name" value="WH-like_DNA-bd_sf"/>
</dbReference>
<keyword evidence="2 5" id="KW-0547">Nucleotide-binding</keyword>
<keyword evidence="9" id="KW-0131">Cell cycle</keyword>
<dbReference type="Pfam" id="PF01580">
    <property type="entry name" value="FtsK_SpoIIIE"/>
    <property type="match status" value="1"/>
</dbReference>
<evidence type="ECO:0000256" key="4">
    <source>
        <dbReference type="ARBA" id="ARBA00023125"/>
    </source>
</evidence>
<feature type="region of interest" description="Disordered" evidence="6">
    <location>
        <begin position="198"/>
        <end position="222"/>
    </location>
</feature>
<dbReference type="CDD" id="cd01127">
    <property type="entry name" value="TrwB_TraG_TraD_VirD4"/>
    <property type="match status" value="1"/>
</dbReference>
<dbReference type="InterPro" id="IPR036390">
    <property type="entry name" value="WH_DNA-bd_sf"/>
</dbReference>
<evidence type="ECO:0000256" key="6">
    <source>
        <dbReference type="SAM" id="MobiDB-lite"/>
    </source>
</evidence>
<feature type="transmembrane region" description="Helical" evidence="7">
    <location>
        <begin position="49"/>
        <end position="72"/>
    </location>
</feature>
<dbReference type="PANTHER" id="PTHR22683:SF41">
    <property type="entry name" value="DNA TRANSLOCASE FTSK"/>
    <property type="match status" value="1"/>
</dbReference>
<dbReference type="AlphaFoldDB" id="A0A0G1FC65"/>
<feature type="binding site" evidence="5">
    <location>
        <begin position="392"/>
        <end position="399"/>
    </location>
    <ligand>
        <name>ATP</name>
        <dbReference type="ChEBI" id="CHEBI:30616"/>
    </ligand>
</feature>
<dbReference type="SMART" id="SM00382">
    <property type="entry name" value="AAA"/>
    <property type="match status" value="1"/>
</dbReference>
<name>A0A0G1FC65_9BACT</name>
<keyword evidence="3 5" id="KW-0067">ATP-binding</keyword>
<protein>
    <submittedName>
        <fullName evidence="9">Cell division FtsK/SpoIIIE</fullName>
    </submittedName>
</protein>
<dbReference type="PANTHER" id="PTHR22683">
    <property type="entry name" value="SPORULATION PROTEIN RELATED"/>
    <property type="match status" value="1"/>
</dbReference>
<dbReference type="PROSITE" id="PS50901">
    <property type="entry name" value="FTSK"/>
    <property type="match status" value="1"/>
</dbReference>
<keyword evidence="7" id="KW-0812">Transmembrane</keyword>